<proteinExistence type="predicted"/>
<dbReference type="OrthoDB" id="3538482at2"/>
<organism evidence="2 3">
    <name type="scientific">Nonomuraea terrae</name>
    <dbReference type="NCBI Taxonomy" id="2530383"/>
    <lineage>
        <taxon>Bacteria</taxon>
        <taxon>Bacillati</taxon>
        <taxon>Actinomycetota</taxon>
        <taxon>Actinomycetes</taxon>
        <taxon>Streptosporangiales</taxon>
        <taxon>Streptosporangiaceae</taxon>
        <taxon>Nonomuraea</taxon>
    </lineage>
</organism>
<comment type="caution">
    <text evidence="2">The sequence shown here is derived from an EMBL/GenBank/DDBJ whole genome shotgun (WGS) entry which is preliminary data.</text>
</comment>
<keyword evidence="1" id="KW-1133">Transmembrane helix</keyword>
<feature type="transmembrane region" description="Helical" evidence="1">
    <location>
        <begin position="7"/>
        <end position="33"/>
    </location>
</feature>
<dbReference type="AlphaFoldDB" id="A0A4R4YNQ5"/>
<feature type="transmembrane region" description="Helical" evidence="1">
    <location>
        <begin position="145"/>
        <end position="165"/>
    </location>
</feature>
<feature type="transmembrane region" description="Helical" evidence="1">
    <location>
        <begin position="227"/>
        <end position="244"/>
    </location>
</feature>
<name>A0A4R4YNQ5_9ACTN</name>
<accession>A0A4R4YNQ5</accession>
<sequence length="267" mass="29016">MLRRHRLGVLALVVTGFYLAALAVAALVAVMAGDLGPLWRLTLFTEADESAPVTWPNVLRLVAAGLPWAWALWQSLRGPLAGPAPEQDRGTRRLRVALYVAAASMLLFPLMPVWPWWMTLLSALPMWAVVLLIQPVWRFGHYDHVLALGVLGFGGLGVADVLVALDERLPDWVPLVCGVAGLLWTVLVLRAQRRDDRWHTATVRYGIAGLVAPFVLVPVGRLVMGELYADVSVVAGALVMIWLARSAHDLAAPRTEPSSPVAEPVAT</sequence>
<dbReference type="Proteomes" id="UP000295302">
    <property type="component" value="Unassembled WGS sequence"/>
</dbReference>
<keyword evidence="1" id="KW-0812">Transmembrane</keyword>
<keyword evidence="1" id="KW-0472">Membrane</keyword>
<feature type="transmembrane region" description="Helical" evidence="1">
    <location>
        <begin position="116"/>
        <end position="133"/>
    </location>
</feature>
<dbReference type="RefSeq" id="WP_132615262.1">
    <property type="nucleotide sequence ID" value="NZ_SMKQ01000065.1"/>
</dbReference>
<evidence type="ECO:0000313" key="3">
    <source>
        <dbReference type="Proteomes" id="UP000295302"/>
    </source>
</evidence>
<gene>
    <name evidence="2" type="ORF">E1286_21645</name>
</gene>
<dbReference type="EMBL" id="SMKQ01000065">
    <property type="protein sequence ID" value="TDD46180.1"/>
    <property type="molecule type" value="Genomic_DNA"/>
</dbReference>
<evidence type="ECO:0000313" key="2">
    <source>
        <dbReference type="EMBL" id="TDD46180.1"/>
    </source>
</evidence>
<feature type="transmembrane region" description="Helical" evidence="1">
    <location>
        <begin position="171"/>
        <end position="189"/>
    </location>
</feature>
<reference evidence="2 3" key="1">
    <citation type="submission" date="2019-03" db="EMBL/GenBank/DDBJ databases">
        <title>Draft genome sequences of novel Actinobacteria.</title>
        <authorList>
            <person name="Sahin N."/>
            <person name="Ay H."/>
            <person name="Saygin H."/>
        </authorList>
    </citation>
    <scope>NUCLEOTIDE SEQUENCE [LARGE SCALE GENOMIC DNA]</scope>
    <source>
        <strain evidence="2 3">CH32</strain>
    </source>
</reference>
<evidence type="ECO:0008006" key="4">
    <source>
        <dbReference type="Google" id="ProtNLM"/>
    </source>
</evidence>
<feature type="transmembrane region" description="Helical" evidence="1">
    <location>
        <begin position="201"/>
        <end position="221"/>
    </location>
</feature>
<evidence type="ECO:0000256" key="1">
    <source>
        <dbReference type="SAM" id="Phobius"/>
    </source>
</evidence>
<protein>
    <recommendedName>
        <fullName evidence="4">DUF998 domain-containing protein</fullName>
    </recommendedName>
</protein>
<keyword evidence="3" id="KW-1185">Reference proteome</keyword>